<feature type="non-terminal residue" evidence="1">
    <location>
        <position position="1"/>
    </location>
</feature>
<dbReference type="Proteomes" id="UP000685013">
    <property type="component" value="Chromosome 15"/>
</dbReference>
<proteinExistence type="predicted"/>
<comment type="caution">
    <text evidence="1">The sequence shown here is derived from an EMBL/GenBank/DDBJ whole genome shotgun (WGS) entry which is preliminary data.</text>
</comment>
<evidence type="ECO:0000313" key="2">
    <source>
        <dbReference type="Proteomes" id="UP000685013"/>
    </source>
</evidence>
<reference evidence="1 2" key="1">
    <citation type="journal article" date="2021" name="Hortic Res">
        <title>The domestication of Cucurbita argyrosperma as revealed by the genome of its wild relative.</title>
        <authorList>
            <person name="Barrera-Redondo J."/>
            <person name="Sanchez-de la Vega G."/>
            <person name="Aguirre-Liguori J.A."/>
            <person name="Castellanos-Morales G."/>
            <person name="Gutierrez-Guerrero Y.T."/>
            <person name="Aguirre-Dugua X."/>
            <person name="Aguirre-Planter E."/>
            <person name="Tenaillon M.I."/>
            <person name="Lira-Saade R."/>
            <person name="Eguiarte L.E."/>
        </authorList>
    </citation>
    <scope>NUCLEOTIDE SEQUENCE [LARGE SCALE GENOMIC DNA]</scope>
    <source>
        <strain evidence="1">JBR-2021</strain>
    </source>
</reference>
<gene>
    <name evidence="1" type="ORF">SDJN03_23321</name>
</gene>
<name>A0AAV6MDC4_9ROSI</name>
<evidence type="ECO:0000313" key="1">
    <source>
        <dbReference type="EMBL" id="KAG6578873.1"/>
    </source>
</evidence>
<protein>
    <submittedName>
        <fullName evidence="1">Uncharacterized protein</fullName>
    </submittedName>
</protein>
<dbReference type="EMBL" id="JAGKQH010000015">
    <property type="protein sequence ID" value="KAG6578873.1"/>
    <property type="molecule type" value="Genomic_DNA"/>
</dbReference>
<keyword evidence="2" id="KW-1185">Reference proteome</keyword>
<accession>A0AAV6MDC4</accession>
<dbReference type="AlphaFoldDB" id="A0AAV6MDC4"/>
<organism evidence="1 2">
    <name type="scientific">Cucurbita argyrosperma subsp. sororia</name>
    <dbReference type="NCBI Taxonomy" id="37648"/>
    <lineage>
        <taxon>Eukaryota</taxon>
        <taxon>Viridiplantae</taxon>
        <taxon>Streptophyta</taxon>
        <taxon>Embryophyta</taxon>
        <taxon>Tracheophyta</taxon>
        <taxon>Spermatophyta</taxon>
        <taxon>Magnoliopsida</taxon>
        <taxon>eudicotyledons</taxon>
        <taxon>Gunneridae</taxon>
        <taxon>Pentapetalae</taxon>
        <taxon>rosids</taxon>
        <taxon>fabids</taxon>
        <taxon>Cucurbitales</taxon>
        <taxon>Cucurbitaceae</taxon>
        <taxon>Cucurbiteae</taxon>
        <taxon>Cucurbita</taxon>
    </lineage>
</organism>
<sequence length="113" mass="13163">MNPSKLIGLRFVYRAKPSEPPIHFRNAADFYLYCYSLSHVVRICSQEIVDLNSSEFLNAFERFRTKAESYILSSFVKIRITAEDSFHVVRLLERNFNIRGGSYELGNTFDGDR</sequence>